<proteinExistence type="predicted"/>
<accession>A0A0A9CX50</accession>
<sequence>MVPLISHLGDISAKIYLFRLHAVNLARSLRNLMCDVILINKAVSQSVLELLHLSSYLGSMMARYGCGIGVSGANQKMESLRPHKGYSCRMRHVDYLLGSFWNLAFQITQQPIELPAVDTPSRGTVFVFMGLEAWLLSSVTHQ</sequence>
<organism evidence="1">
    <name type="scientific">Arundo donax</name>
    <name type="common">Giant reed</name>
    <name type="synonym">Donax arundinaceus</name>
    <dbReference type="NCBI Taxonomy" id="35708"/>
    <lineage>
        <taxon>Eukaryota</taxon>
        <taxon>Viridiplantae</taxon>
        <taxon>Streptophyta</taxon>
        <taxon>Embryophyta</taxon>
        <taxon>Tracheophyta</taxon>
        <taxon>Spermatophyta</taxon>
        <taxon>Magnoliopsida</taxon>
        <taxon>Liliopsida</taxon>
        <taxon>Poales</taxon>
        <taxon>Poaceae</taxon>
        <taxon>PACMAD clade</taxon>
        <taxon>Arundinoideae</taxon>
        <taxon>Arundineae</taxon>
        <taxon>Arundo</taxon>
    </lineage>
</organism>
<dbReference type="AlphaFoldDB" id="A0A0A9CX50"/>
<evidence type="ECO:0000313" key="1">
    <source>
        <dbReference type="EMBL" id="JAD79008.1"/>
    </source>
</evidence>
<reference evidence="1" key="1">
    <citation type="submission" date="2014-09" db="EMBL/GenBank/DDBJ databases">
        <authorList>
            <person name="Magalhaes I.L.F."/>
            <person name="Oliveira U."/>
            <person name="Santos F.R."/>
            <person name="Vidigal T.H.D.A."/>
            <person name="Brescovit A.D."/>
            <person name="Santos A.J."/>
        </authorList>
    </citation>
    <scope>NUCLEOTIDE SEQUENCE</scope>
    <source>
        <tissue evidence="1">Shoot tissue taken approximately 20 cm above the soil surface</tissue>
    </source>
</reference>
<dbReference type="EMBL" id="GBRH01218887">
    <property type="protein sequence ID" value="JAD79008.1"/>
    <property type="molecule type" value="Transcribed_RNA"/>
</dbReference>
<reference evidence="1" key="2">
    <citation type="journal article" date="2015" name="Data Brief">
        <title>Shoot transcriptome of the giant reed, Arundo donax.</title>
        <authorList>
            <person name="Barrero R.A."/>
            <person name="Guerrero F.D."/>
            <person name="Moolhuijzen P."/>
            <person name="Goolsby J.A."/>
            <person name="Tidwell J."/>
            <person name="Bellgard S.E."/>
            <person name="Bellgard M.I."/>
        </authorList>
    </citation>
    <scope>NUCLEOTIDE SEQUENCE</scope>
    <source>
        <tissue evidence="1">Shoot tissue taken approximately 20 cm above the soil surface</tissue>
    </source>
</reference>
<name>A0A0A9CX50_ARUDO</name>
<protein>
    <submittedName>
        <fullName evidence="1">Uncharacterized protein</fullName>
    </submittedName>
</protein>